<dbReference type="Proteomes" id="UP000198424">
    <property type="component" value="Unassembled WGS sequence"/>
</dbReference>
<evidence type="ECO:0000313" key="2">
    <source>
        <dbReference type="Proteomes" id="UP000198424"/>
    </source>
</evidence>
<organism evidence="1 2">
    <name type="scientific">Flavobacterium hydatis</name>
    <name type="common">Cytophaga aquatilis</name>
    <dbReference type="NCBI Taxonomy" id="991"/>
    <lineage>
        <taxon>Bacteria</taxon>
        <taxon>Pseudomonadati</taxon>
        <taxon>Bacteroidota</taxon>
        <taxon>Flavobacteriia</taxon>
        <taxon>Flavobacteriales</taxon>
        <taxon>Flavobacteriaceae</taxon>
        <taxon>Flavobacterium</taxon>
    </lineage>
</organism>
<accession>A0ABX4CID7</accession>
<proteinExistence type="predicted"/>
<evidence type="ECO:0000313" key="1">
    <source>
        <dbReference type="EMBL" id="OXA94663.1"/>
    </source>
</evidence>
<keyword evidence="2" id="KW-1185">Reference proteome</keyword>
<protein>
    <submittedName>
        <fullName evidence="1">Uncharacterized protein</fullName>
    </submittedName>
</protein>
<name>A0ABX4CID7_FLAHY</name>
<dbReference type="EMBL" id="MUGY01000009">
    <property type="protein sequence ID" value="OXA94663.1"/>
    <property type="molecule type" value="Genomic_DNA"/>
</dbReference>
<comment type="caution">
    <text evidence="1">The sequence shown here is derived from an EMBL/GenBank/DDBJ whole genome shotgun (WGS) entry which is preliminary data.</text>
</comment>
<gene>
    <name evidence="1" type="ORF">B0A62_10010</name>
</gene>
<reference evidence="1 2" key="1">
    <citation type="submission" date="2016-11" db="EMBL/GenBank/DDBJ databases">
        <title>Whole genomes of Flavobacteriaceae.</title>
        <authorList>
            <person name="Stine C."/>
            <person name="Li C."/>
            <person name="Tadesse D."/>
        </authorList>
    </citation>
    <scope>NUCLEOTIDE SEQUENCE [LARGE SCALE GENOMIC DNA]</scope>
    <source>
        <strain evidence="1 2">ATCC 29551</strain>
    </source>
</reference>
<sequence length="186" mass="22140">MEWYNYWKKCISDSNLEKLEPIEKGSFFVDLNTLNDNELKIILLKTLTEIDLENIDDEISHLFGGIVLKFNDQILIQPNCCCDIGNLSEWLKILISKENEWHQLWIGHPWVFFKTVDDLIYFSDYTEKNEAQNLDEKFSISKVLFEKNLKKIKQEQEEFKIRIERNLIELNIQQPKEIADLLASLR</sequence>